<evidence type="ECO:0008006" key="3">
    <source>
        <dbReference type="Google" id="ProtNLM"/>
    </source>
</evidence>
<accession>A0ABV6YRA9</accession>
<evidence type="ECO:0000313" key="2">
    <source>
        <dbReference type="Proteomes" id="UP001594351"/>
    </source>
</evidence>
<comment type="caution">
    <text evidence="1">The sequence shown here is derived from an EMBL/GenBank/DDBJ whole genome shotgun (WGS) entry which is preliminary data.</text>
</comment>
<protein>
    <recommendedName>
        <fullName evidence="3">Zinc ribbon domain-containing protein</fullName>
    </recommendedName>
</protein>
<dbReference type="Proteomes" id="UP001594351">
    <property type="component" value="Unassembled WGS sequence"/>
</dbReference>
<sequence length="49" mass="5666">MPNCHFCGHELSAEDLTYSKCPYCFPEIRSEQNVSDVLFTKALKLEKRS</sequence>
<proteinExistence type="predicted"/>
<gene>
    <name evidence="1" type="ORF">ACFL27_00315</name>
</gene>
<keyword evidence="2" id="KW-1185">Reference proteome</keyword>
<reference evidence="1 2" key="1">
    <citation type="submission" date="2024-09" db="EMBL/GenBank/DDBJ databases">
        <title>Laminarin stimulates single cell rates of sulfate reduction while oxygen inhibits transcriptomic activity in coastal marine sediment.</title>
        <authorList>
            <person name="Lindsay M."/>
            <person name="Orcutt B."/>
            <person name="Emerson D."/>
            <person name="Stepanauskas R."/>
            <person name="D'Angelo T."/>
        </authorList>
    </citation>
    <scope>NUCLEOTIDE SEQUENCE [LARGE SCALE GENOMIC DNA]</scope>
    <source>
        <strain evidence="1">SAG AM-311-K15</strain>
    </source>
</reference>
<name>A0ABV6YRA9_UNCC1</name>
<evidence type="ECO:0000313" key="1">
    <source>
        <dbReference type="EMBL" id="MFC1848626.1"/>
    </source>
</evidence>
<organism evidence="1 2">
    <name type="scientific">candidate division CSSED10-310 bacterium</name>
    <dbReference type="NCBI Taxonomy" id="2855610"/>
    <lineage>
        <taxon>Bacteria</taxon>
        <taxon>Bacteria division CSSED10-310</taxon>
    </lineage>
</organism>
<dbReference type="EMBL" id="JBHPBY010000002">
    <property type="protein sequence ID" value="MFC1848626.1"/>
    <property type="molecule type" value="Genomic_DNA"/>
</dbReference>